<dbReference type="InterPro" id="IPR028229">
    <property type="entry name" value="Integrase_rpt"/>
</dbReference>
<dbReference type="RefSeq" id="WP_160653736.1">
    <property type="nucleotide sequence ID" value="NZ_RSEJ01000018.1"/>
</dbReference>
<dbReference type="Pfam" id="PF13009">
    <property type="entry name" value="Integrase_2"/>
    <property type="match status" value="1"/>
</dbReference>
<evidence type="ECO:0000256" key="1">
    <source>
        <dbReference type="ARBA" id="ARBA00023172"/>
    </source>
</evidence>
<evidence type="ECO:0008006" key="4">
    <source>
        <dbReference type="Google" id="ProtNLM"/>
    </source>
</evidence>
<dbReference type="InterPro" id="IPR011010">
    <property type="entry name" value="DNA_brk_join_enz"/>
</dbReference>
<gene>
    <name evidence="2" type="ORF">EIZ48_16685</name>
</gene>
<dbReference type="SUPFAM" id="SSF56349">
    <property type="entry name" value="DNA breaking-rejoining enzymes"/>
    <property type="match status" value="1"/>
</dbReference>
<proteinExistence type="predicted"/>
<reference evidence="2 3" key="1">
    <citation type="journal article" date="2017" name="Int. J. Syst. Evol. Microbiol.">
        <title>Photobacterium alginatilyticum sp. nov., a marine bacterium isolated from bottom seawater.</title>
        <authorList>
            <person name="Wang X."/>
            <person name="Wang Y."/>
            <person name="Yang X."/>
            <person name="Sun H."/>
            <person name="Li B."/>
            <person name="Zhang X.H."/>
        </authorList>
    </citation>
    <scope>NUCLEOTIDE SEQUENCE [LARGE SCALE GENOMIC DNA]</scope>
    <source>
        <strain evidence="2 3">P03D4</strain>
    </source>
</reference>
<dbReference type="EMBL" id="RSEJ01000018">
    <property type="protein sequence ID" value="NBI54185.1"/>
    <property type="molecule type" value="Genomic_DNA"/>
</dbReference>
<keyword evidence="3" id="KW-1185">Reference proteome</keyword>
<dbReference type="InterPro" id="IPR024965">
    <property type="entry name" value="Putative_integrase"/>
</dbReference>
<comment type="caution">
    <text evidence="2">The sequence shown here is derived from an EMBL/GenBank/DDBJ whole genome shotgun (WGS) entry which is preliminary data.</text>
</comment>
<dbReference type="InterPro" id="IPR013762">
    <property type="entry name" value="Integrase-like_cat_sf"/>
</dbReference>
<dbReference type="Gene3D" id="1.10.443.10">
    <property type="entry name" value="Intergrase catalytic core"/>
    <property type="match status" value="1"/>
</dbReference>
<sequence length="1439" mass="164852">MNELYETYKECKQSVLSLVPEEERTGSLYKLYQSLRAKDSRLPSSPGVQYKNEGWQSYSSLFDVEAPELYETYKECKQVVLSLVPEEEREGSLYKLYRSLRATDPRLPSHPDEQYKNVGWKGYPSLFDMTVINLYETYEECKQAVLHLVPEEDRKGNLEKLYQSLRAQNPKLPSTPAESYKNKGWQSYPSLFDAPYRLYETYEECKQAVLHLVPEEERTGSLEKLYQSLRAKDSKLPSTPAKSYKNKGWQSYSSLFDMTVINLYETYEECKQAVLHLVPEEERKDNLEKLYKSLRAKDPKLPASPASIYKNKGWQSYPSLFDMTVINLYETYEECKQAVLHLVPEEERKGNLKKLYQSLRAKNPKLPASPATIYNNMGWQSFDYLFDIKLCYSTLSAAREASLKILPSKRLTKADYALACRLDEKLPPNPESAYFCEWRTWEHYLGQSDGYYPTINEASEAAQKMARRLNINLSHKTYSKFAIHDPRLPENPKETYKSDWQNWPEFCGTRTKDLYRTIEAAQSAALEHGLETKALYDEKRFLDARLPAEPARYYGVKSYAEFIGFEYWGVKKVRAYCHKHQISTLIEYQKHAKTHSHLKSKVSLIDGYQRKEDILYKRTKFDSIIEAGFSDWGELGLTWTKRGKNLDSKRGILSRFLEFLILRNALPTEVCTFFDKKHQVPELDDFIETLALSSRTAATSNIIVSFFSSAFEKYCFDVDPETGEKTPIDETLFRNPYQLSKYTGEERDRPTESVKPPLDYLYMHRAREYLAPEFITDKSKSQIKCRNFGQLGNAQAFYNQDWFEVDESLIDRNDPNCVWKKDSRYKHGSGREKVTVYKIWSPVRAIAMYVLFSLPLRGIQVTYLDSGEADDYKLVEDGNELKWELNDNPLAGQLDGRGILHKEPNGTVGMLVSTNKTSAKQGGYSVPYMPDDVARWLIRLRDWQSKYNPLTEPTAWSDIKHPRKIDDKILLKRGRQCFLFRDPLDSAIRKNNPVGSQPLSTTSAFKLPLPKLLYSIQDEHFPLATKTGSGDAFVKYTSVYTPHSTRVSQITALIFDAKVDPRVVAKLVGHANIVMTIYYAKARQSYIRDELADGYKRLLAKAPERIKQLIIDKKIAEAKGELIFMSGESNPLLSDNWPTASIRFMDWGLCPVAAAQCKEGGAPLERNKGQKQIYQPVPAGFLGASNCFQCRFLVTGPAYIGGLITKFQEINISKVAAQSQMDSLREQEDELDNAQYNARSESLPVEDIELSLSSVHQALDMEETRLHTLVTDQIAIARLMNDCTELMNQQIENTDGDGLSLVVNRPHGSVSVEIEECSEFRMLGEVCENADIFLSGNDSAAIARRSQLLDKMLMNNNLPVGLFAMSEKQQRYVGNQMQKLLLERLNGWGAVEQLMEGRLHLDDLIAGSEESLQSLGTAFKQLITAARKAERLTRGVENE</sequence>
<keyword evidence="1" id="KW-0233">DNA recombination</keyword>
<evidence type="ECO:0000313" key="3">
    <source>
        <dbReference type="Proteomes" id="UP000738517"/>
    </source>
</evidence>
<name>A0ABW9YKF5_9GAMM</name>
<protein>
    <recommendedName>
        <fullName evidence="4">Integrase</fullName>
    </recommendedName>
</protein>
<accession>A0ABW9YKF5</accession>
<evidence type="ECO:0000313" key="2">
    <source>
        <dbReference type="EMBL" id="NBI54185.1"/>
    </source>
</evidence>
<organism evidence="2 3">
    <name type="scientific">Photobacterium alginatilyticum</name>
    <dbReference type="NCBI Taxonomy" id="1775171"/>
    <lineage>
        <taxon>Bacteria</taxon>
        <taxon>Pseudomonadati</taxon>
        <taxon>Pseudomonadota</taxon>
        <taxon>Gammaproteobacteria</taxon>
        <taxon>Vibrionales</taxon>
        <taxon>Vibrionaceae</taxon>
        <taxon>Photobacterium</taxon>
    </lineage>
</organism>
<dbReference type="Proteomes" id="UP000738517">
    <property type="component" value="Unassembled WGS sequence"/>
</dbReference>
<dbReference type="Pfam" id="PF14882">
    <property type="entry name" value="INT_rpt"/>
    <property type="match status" value="5"/>
</dbReference>